<sequence>MVDGQIGGLLDWTRSSALGHLGRERDSKRGFSCTPTVDSGQVCRFVSHGQLVVQAQDPVRFIVFHEYGMPDTDTGGGTK</sequence>
<proteinExistence type="predicted"/>
<organism evidence="1 2">
    <name type="scientific">Riccia fluitans</name>
    <dbReference type="NCBI Taxonomy" id="41844"/>
    <lineage>
        <taxon>Eukaryota</taxon>
        <taxon>Viridiplantae</taxon>
        <taxon>Streptophyta</taxon>
        <taxon>Embryophyta</taxon>
        <taxon>Marchantiophyta</taxon>
        <taxon>Marchantiopsida</taxon>
        <taxon>Marchantiidae</taxon>
        <taxon>Marchantiales</taxon>
        <taxon>Ricciaceae</taxon>
        <taxon>Riccia</taxon>
    </lineage>
</organism>
<accession>A0ABD1Y5D2</accession>
<evidence type="ECO:0000313" key="2">
    <source>
        <dbReference type="Proteomes" id="UP001605036"/>
    </source>
</evidence>
<dbReference type="EMBL" id="JBHFFA010000006">
    <property type="protein sequence ID" value="KAL2621981.1"/>
    <property type="molecule type" value="Genomic_DNA"/>
</dbReference>
<dbReference type="AlphaFoldDB" id="A0ABD1Y5D2"/>
<keyword evidence="2" id="KW-1185">Reference proteome</keyword>
<gene>
    <name evidence="1" type="ORF">R1flu_002186</name>
</gene>
<dbReference type="Proteomes" id="UP001605036">
    <property type="component" value="Unassembled WGS sequence"/>
</dbReference>
<protein>
    <submittedName>
        <fullName evidence="1">Uncharacterized protein</fullName>
    </submittedName>
</protein>
<evidence type="ECO:0000313" key="1">
    <source>
        <dbReference type="EMBL" id="KAL2621981.1"/>
    </source>
</evidence>
<reference evidence="1 2" key="1">
    <citation type="submission" date="2024-09" db="EMBL/GenBank/DDBJ databases">
        <title>Chromosome-scale assembly of Riccia fluitans.</title>
        <authorList>
            <person name="Paukszto L."/>
            <person name="Sawicki J."/>
            <person name="Karawczyk K."/>
            <person name="Piernik-Szablinska J."/>
            <person name="Szczecinska M."/>
            <person name="Mazdziarz M."/>
        </authorList>
    </citation>
    <scope>NUCLEOTIDE SEQUENCE [LARGE SCALE GENOMIC DNA]</scope>
    <source>
        <strain evidence="1">Rf_01</strain>
        <tissue evidence="1">Aerial parts of the thallus</tissue>
    </source>
</reference>
<name>A0ABD1Y5D2_9MARC</name>
<comment type="caution">
    <text evidence="1">The sequence shown here is derived from an EMBL/GenBank/DDBJ whole genome shotgun (WGS) entry which is preliminary data.</text>
</comment>